<evidence type="ECO:0000313" key="3">
    <source>
        <dbReference type="Proteomes" id="UP000827549"/>
    </source>
</evidence>
<feature type="region of interest" description="Disordered" evidence="1">
    <location>
        <begin position="1"/>
        <end position="24"/>
    </location>
</feature>
<accession>A0AAF1BL96</accession>
<feature type="region of interest" description="Disordered" evidence="1">
    <location>
        <begin position="381"/>
        <end position="440"/>
    </location>
</feature>
<feature type="compositionally biased region" description="Low complexity" evidence="1">
    <location>
        <begin position="197"/>
        <end position="237"/>
    </location>
</feature>
<feature type="compositionally biased region" description="Polar residues" evidence="1">
    <location>
        <begin position="1"/>
        <end position="10"/>
    </location>
</feature>
<protein>
    <submittedName>
        <fullName evidence="2">Uncharacterized protein</fullName>
    </submittedName>
</protein>
<proteinExistence type="predicted"/>
<gene>
    <name evidence="2" type="ORF">LOC62_07G009075</name>
</gene>
<name>A0AAF1BL96_9TREE</name>
<feature type="region of interest" description="Disordered" evidence="1">
    <location>
        <begin position="306"/>
        <end position="367"/>
    </location>
</feature>
<feature type="region of interest" description="Disordered" evidence="1">
    <location>
        <begin position="180"/>
        <end position="274"/>
    </location>
</feature>
<dbReference type="EMBL" id="CP086720">
    <property type="protein sequence ID" value="WOO85571.1"/>
    <property type="molecule type" value="Genomic_DNA"/>
</dbReference>
<keyword evidence="3" id="KW-1185">Reference proteome</keyword>
<organism evidence="2 3">
    <name type="scientific">Vanrija pseudolonga</name>
    <dbReference type="NCBI Taxonomy" id="143232"/>
    <lineage>
        <taxon>Eukaryota</taxon>
        <taxon>Fungi</taxon>
        <taxon>Dikarya</taxon>
        <taxon>Basidiomycota</taxon>
        <taxon>Agaricomycotina</taxon>
        <taxon>Tremellomycetes</taxon>
        <taxon>Trichosporonales</taxon>
        <taxon>Trichosporonaceae</taxon>
        <taxon>Vanrija</taxon>
    </lineage>
</organism>
<sequence length="562" mass="60215">MPFSFSTRRNSVAERRPPSLARPSSLFSLSDWALFDAPVPKPSSQATKQQQQSPIRPLQPLPENHSYTLTAADTAFHTPTPRRRTQSAAAPRPMSSYASALPPGAAEPVLVRPAWHAFNNYSSGCARSSVVAQPTSTTFDIRLDAPLPSHRSARRDLGLGQTQKSHYTKRSAMAAELNGSRLPVVPPRSHLRPSAPPSSTASSSSSPCSSTPSSSTASPLPSRSSSLARSTTKSASSVEVHTPSPPSTPLTPRHFNVSSPMGGGNTDFGPKLGPHEHEVIQFSKPVRKRNMHGSVSSIDRDPFKVRDGIQSRKSSSGVYTPHTFPGPSVRPNQAFPATSPTTSTFSHDSSHHHQHPHHSHHKQAHRVRSLGSFQRFSMHLNKESEPPVPPLPISNPRSSYHHPHTQYVAPKPSSYSPTSARSGGSISPPDTPTTPTSVNIAGHRVPASSVARPVVIMSNDFGPGVDFSRSPVESAGLGLGLEDAKLPPTPLTPSYILRSSMQAPQLPPIDASPSALPSPPAAIKTSPAPKRTRRKPVPRLDEDVIEHLEALETGSDARPHAL</sequence>
<feature type="compositionally biased region" description="Basic and acidic residues" evidence="1">
    <location>
        <begin position="538"/>
        <end position="562"/>
    </location>
</feature>
<evidence type="ECO:0000313" key="2">
    <source>
        <dbReference type="EMBL" id="WOO85571.1"/>
    </source>
</evidence>
<feature type="region of interest" description="Disordered" evidence="1">
    <location>
        <begin position="142"/>
        <end position="168"/>
    </location>
</feature>
<feature type="region of interest" description="Disordered" evidence="1">
    <location>
        <begin position="38"/>
        <end position="96"/>
    </location>
</feature>
<dbReference type="Proteomes" id="UP000827549">
    <property type="component" value="Chromosome 7"/>
</dbReference>
<reference evidence="2" key="1">
    <citation type="submission" date="2023-10" db="EMBL/GenBank/DDBJ databases">
        <authorList>
            <person name="Noh H."/>
        </authorList>
    </citation>
    <scope>NUCLEOTIDE SEQUENCE</scope>
    <source>
        <strain evidence="2">DUCC4014</strain>
    </source>
</reference>
<dbReference type="GeneID" id="87812238"/>
<feature type="compositionally biased region" description="Low complexity" evidence="1">
    <location>
        <begin position="334"/>
        <end position="347"/>
    </location>
</feature>
<evidence type="ECO:0000256" key="1">
    <source>
        <dbReference type="SAM" id="MobiDB-lite"/>
    </source>
</evidence>
<feature type="compositionally biased region" description="Low complexity" evidence="1">
    <location>
        <begin position="422"/>
        <end position="437"/>
    </location>
</feature>
<dbReference type="RefSeq" id="XP_062631597.1">
    <property type="nucleotide sequence ID" value="XM_062775613.1"/>
</dbReference>
<feature type="compositionally biased region" description="Basic residues" evidence="1">
    <location>
        <begin position="350"/>
        <end position="367"/>
    </location>
</feature>
<feature type="compositionally biased region" description="Polar residues" evidence="1">
    <location>
        <begin position="42"/>
        <end position="54"/>
    </location>
</feature>
<feature type="region of interest" description="Disordered" evidence="1">
    <location>
        <begin position="504"/>
        <end position="562"/>
    </location>
</feature>
<dbReference type="AlphaFoldDB" id="A0AAF1BL96"/>